<protein>
    <submittedName>
        <fullName evidence="13">Coxsackievirus and adenovirus receptor-like</fullName>
    </submittedName>
</protein>
<dbReference type="InterPro" id="IPR013106">
    <property type="entry name" value="Ig_V-set"/>
</dbReference>
<dbReference type="Gene3D" id="2.60.40.10">
    <property type="entry name" value="Immunoglobulins"/>
    <property type="match status" value="1"/>
</dbReference>
<dbReference type="Proteomes" id="UP001314229">
    <property type="component" value="Unassembled WGS sequence"/>
</dbReference>
<evidence type="ECO:0000256" key="1">
    <source>
        <dbReference type="ARBA" id="ARBA00004251"/>
    </source>
</evidence>
<keyword evidence="8 13" id="KW-0675">Receptor</keyword>
<keyword evidence="6 11" id="KW-0472">Membrane</keyword>
<dbReference type="GO" id="GO:0006955">
    <property type="term" value="P:immune response"/>
    <property type="evidence" value="ECO:0007669"/>
    <property type="project" value="TreeGrafter"/>
</dbReference>
<dbReference type="GO" id="GO:0042130">
    <property type="term" value="P:negative regulation of T cell proliferation"/>
    <property type="evidence" value="ECO:0007669"/>
    <property type="project" value="TreeGrafter"/>
</dbReference>
<proteinExistence type="predicted"/>
<dbReference type="GO" id="GO:0007166">
    <property type="term" value="P:cell surface receptor signaling pathway"/>
    <property type="evidence" value="ECO:0007669"/>
    <property type="project" value="TreeGrafter"/>
</dbReference>
<dbReference type="AlphaFoldDB" id="A0AAV1Q5N3"/>
<dbReference type="SMART" id="SM00409">
    <property type="entry name" value="IG"/>
    <property type="match status" value="1"/>
</dbReference>
<comment type="subcellular location">
    <subcellularLocation>
        <location evidence="1">Cell membrane</location>
        <topology evidence="1">Single-pass type I membrane protein</topology>
    </subcellularLocation>
</comment>
<evidence type="ECO:0000256" key="11">
    <source>
        <dbReference type="SAM" id="Phobius"/>
    </source>
</evidence>
<dbReference type="InterPro" id="IPR007110">
    <property type="entry name" value="Ig-like_dom"/>
</dbReference>
<dbReference type="InterPro" id="IPR013783">
    <property type="entry name" value="Ig-like_fold"/>
</dbReference>
<gene>
    <name evidence="13" type="ORF">FSCOSCO3_A014496</name>
</gene>
<dbReference type="InterPro" id="IPR036179">
    <property type="entry name" value="Ig-like_dom_sf"/>
</dbReference>
<keyword evidence="2" id="KW-1003">Cell membrane</keyword>
<keyword evidence="3 11" id="KW-0812">Transmembrane</keyword>
<name>A0AAV1Q5N3_SCOSC</name>
<reference evidence="13 14" key="1">
    <citation type="submission" date="2024-01" db="EMBL/GenBank/DDBJ databases">
        <authorList>
            <person name="Alioto T."/>
            <person name="Alioto T."/>
            <person name="Gomez Garrido J."/>
        </authorList>
    </citation>
    <scope>NUCLEOTIDE SEQUENCE [LARGE SCALE GENOMIC DNA]</scope>
</reference>
<dbReference type="GO" id="GO:0042102">
    <property type="term" value="P:positive regulation of T cell proliferation"/>
    <property type="evidence" value="ECO:0007669"/>
    <property type="project" value="TreeGrafter"/>
</dbReference>
<keyword evidence="7" id="KW-1015">Disulfide bond</keyword>
<accession>A0AAV1Q5N3</accession>
<keyword evidence="5 11" id="KW-1133">Transmembrane helix</keyword>
<keyword evidence="4" id="KW-0732">Signal</keyword>
<sequence>MWSLVSSLDGWREIYKYGSHVGVAAIVGFMIFMKGIKRCIYRPPAEKLGNQQQSLHLKRRWSGLINKLRFFEETKKKGKMSASKSTLSVFLLICFLSCSVSEEKTVKSGDDVTLHCQSSRDEDITSLHWIRSDPKTETDGYVFYFGEKQINESFQHPSFHGRVQLMDPQMKNGNVSVILKNVNINDAGTYKCRASVSNTKPELINTINLTVTDSGQNIWKHPDWRREGGRRQGWRKSWTESWTACWDSSCCCCCWFCILYKTLWTSFPTCSS</sequence>
<evidence type="ECO:0000256" key="4">
    <source>
        <dbReference type="ARBA" id="ARBA00022729"/>
    </source>
</evidence>
<organism evidence="13 14">
    <name type="scientific">Scomber scombrus</name>
    <name type="common">Atlantic mackerel</name>
    <name type="synonym">Scomber vernalis</name>
    <dbReference type="NCBI Taxonomy" id="13677"/>
    <lineage>
        <taxon>Eukaryota</taxon>
        <taxon>Metazoa</taxon>
        <taxon>Chordata</taxon>
        <taxon>Craniata</taxon>
        <taxon>Vertebrata</taxon>
        <taxon>Euteleostomi</taxon>
        <taxon>Actinopterygii</taxon>
        <taxon>Neopterygii</taxon>
        <taxon>Teleostei</taxon>
        <taxon>Neoteleostei</taxon>
        <taxon>Acanthomorphata</taxon>
        <taxon>Pelagiaria</taxon>
        <taxon>Scombriformes</taxon>
        <taxon>Scombridae</taxon>
        <taxon>Scomber</taxon>
    </lineage>
</organism>
<dbReference type="InterPro" id="IPR051713">
    <property type="entry name" value="T-cell_Activation_Regulation"/>
</dbReference>
<dbReference type="EMBL" id="CAWUFR010000523">
    <property type="protein sequence ID" value="CAK6978868.1"/>
    <property type="molecule type" value="Genomic_DNA"/>
</dbReference>
<dbReference type="Pfam" id="PF07686">
    <property type="entry name" value="V-set"/>
    <property type="match status" value="1"/>
</dbReference>
<dbReference type="GO" id="GO:0071222">
    <property type="term" value="P:cellular response to lipopolysaccharide"/>
    <property type="evidence" value="ECO:0007669"/>
    <property type="project" value="TreeGrafter"/>
</dbReference>
<keyword evidence="10" id="KW-0393">Immunoglobulin domain</keyword>
<dbReference type="PROSITE" id="PS50835">
    <property type="entry name" value="IG_LIKE"/>
    <property type="match status" value="1"/>
</dbReference>
<keyword evidence="14" id="KW-1185">Reference proteome</keyword>
<evidence type="ECO:0000256" key="5">
    <source>
        <dbReference type="ARBA" id="ARBA00022989"/>
    </source>
</evidence>
<dbReference type="GO" id="GO:0031295">
    <property type="term" value="P:T cell costimulation"/>
    <property type="evidence" value="ECO:0007669"/>
    <property type="project" value="TreeGrafter"/>
</dbReference>
<dbReference type="PANTHER" id="PTHR25466">
    <property type="entry name" value="T-LYMPHOCYTE ACTIVATION ANTIGEN"/>
    <property type="match status" value="1"/>
</dbReference>
<evidence type="ECO:0000256" key="6">
    <source>
        <dbReference type="ARBA" id="ARBA00023136"/>
    </source>
</evidence>
<comment type="caution">
    <text evidence="13">The sequence shown here is derived from an EMBL/GenBank/DDBJ whole genome shotgun (WGS) entry which is preliminary data.</text>
</comment>
<feature type="domain" description="Ig-like" evidence="12">
    <location>
        <begin position="85"/>
        <end position="208"/>
    </location>
</feature>
<evidence type="ECO:0000256" key="2">
    <source>
        <dbReference type="ARBA" id="ARBA00022475"/>
    </source>
</evidence>
<evidence type="ECO:0000259" key="12">
    <source>
        <dbReference type="PROSITE" id="PS50835"/>
    </source>
</evidence>
<evidence type="ECO:0000256" key="10">
    <source>
        <dbReference type="ARBA" id="ARBA00023319"/>
    </source>
</evidence>
<keyword evidence="9" id="KW-0325">Glycoprotein</keyword>
<dbReference type="PANTHER" id="PTHR25466:SF14">
    <property type="entry name" value="BUTYROPHILIN SUBFAMILY 2 MEMBER A2-LIKE-RELATED"/>
    <property type="match status" value="1"/>
</dbReference>
<evidence type="ECO:0000256" key="7">
    <source>
        <dbReference type="ARBA" id="ARBA00023157"/>
    </source>
</evidence>
<dbReference type="GO" id="GO:0009897">
    <property type="term" value="C:external side of plasma membrane"/>
    <property type="evidence" value="ECO:0007669"/>
    <property type="project" value="TreeGrafter"/>
</dbReference>
<evidence type="ECO:0000313" key="13">
    <source>
        <dbReference type="EMBL" id="CAK6978868.1"/>
    </source>
</evidence>
<dbReference type="InterPro" id="IPR003599">
    <property type="entry name" value="Ig_sub"/>
</dbReference>
<evidence type="ECO:0000256" key="9">
    <source>
        <dbReference type="ARBA" id="ARBA00023180"/>
    </source>
</evidence>
<evidence type="ECO:0000256" key="3">
    <source>
        <dbReference type="ARBA" id="ARBA00022692"/>
    </source>
</evidence>
<evidence type="ECO:0000256" key="8">
    <source>
        <dbReference type="ARBA" id="ARBA00023170"/>
    </source>
</evidence>
<evidence type="ECO:0000313" key="14">
    <source>
        <dbReference type="Proteomes" id="UP001314229"/>
    </source>
</evidence>
<dbReference type="SUPFAM" id="SSF48726">
    <property type="entry name" value="Immunoglobulin"/>
    <property type="match status" value="1"/>
</dbReference>
<feature type="transmembrane region" description="Helical" evidence="11">
    <location>
        <begin position="14"/>
        <end position="33"/>
    </location>
</feature>